<reference evidence="2 3" key="1">
    <citation type="submission" date="2017-03" db="EMBL/GenBank/DDBJ databases">
        <title>Complete genome sequence of Candidatus 'Thiodictyon syntrophicum' sp. nov. strain Cad16T, a photolithoautotroph purple sulfur bacterium isolated from an alpine meromictic lake.</title>
        <authorList>
            <person name="Luedin S.M."/>
            <person name="Pothier J.F."/>
            <person name="Danza F."/>
            <person name="Storelli N."/>
            <person name="Wittwer M."/>
            <person name="Tonolla M."/>
        </authorList>
    </citation>
    <scope>NUCLEOTIDE SEQUENCE [LARGE SCALE GENOMIC DNA]</scope>
    <source>
        <strain evidence="2 3">Cad16T</strain>
    </source>
</reference>
<dbReference type="KEGG" id="tsy:THSYN_05360"/>
<protein>
    <submittedName>
        <fullName evidence="2">Phage tail protein</fullName>
    </submittedName>
</protein>
<dbReference type="SUPFAM" id="SSF88874">
    <property type="entry name" value="Receptor-binding domain of short tail fibre protein gp12"/>
    <property type="match status" value="1"/>
</dbReference>
<proteinExistence type="predicted"/>
<sequence length="172" mass="17565">MSDSYIGEIRLFAGNFAPEGWAFCDGQLLSIAESEALFALIGTTYGGDGQSTFALPDLRGRLPIHQGAGPGLSPRTLGELGGAEGVVLTAAQLPAHRHTLFASTSPAASTSPSGNVTATASGTNIYGAGAPSIPMSGQATTQAGGSLPHQNLMPYLCLNFIISLFGVFPPRT</sequence>
<evidence type="ECO:0000259" key="1">
    <source>
        <dbReference type="Pfam" id="PF07484"/>
    </source>
</evidence>
<name>A0A2K8U4B6_9GAMM</name>
<dbReference type="InterPro" id="IPR011083">
    <property type="entry name" value="Phage_tail_collar_dom"/>
</dbReference>
<dbReference type="AlphaFoldDB" id="A0A2K8U4B6"/>
<feature type="domain" description="Phage tail collar" evidence="1">
    <location>
        <begin position="7"/>
        <end position="63"/>
    </location>
</feature>
<dbReference type="Proteomes" id="UP000232638">
    <property type="component" value="Chromosome"/>
</dbReference>
<evidence type="ECO:0000313" key="2">
    <source>
        <dbReference type="EMBL" id="AUB80433.1"/>
    </source>
</evidence>
<dbReference type="RefSeq" id="WP_100918233.1">
    <property type="nucleotide sequence ID" value="NZ_CP020370.1"/>
</dbReference>
<gene>
    <name evidence="2" type="ORF">THSYN_05360</name>
</gene>
<dbReference type="Pfam" id="PF07484">
    <property type="entry name" value="Collar"/>
    <property type="match status" value="1"/>
</dbReference>
<dbReference type="OrthoDB" id="9810174at2"/>
<dbReference type="Gene3D" id="3.90.1340.10">
    <property type="entry name" value="Phage tail collar domain"/>
    <property type="match status" value="1"/>
</dbReference>
<organism evidence="2 3">
    <name type="scientific">Candidatus Thiodictyon syntrophicum</name>
    <dbReference type="NCBI Taxonomy" id="1166950"/>
    <lineage>
        <taxon>Bacteria</taxon>
        <taxon>Pseudomonadati</taxon>
        <taxon>Pseudomonadota</taxon>
        <taxon>Gammaproteobacteria</taxon>
        <taxon>Chromatiales</taxon>
        <taxon>Chromatiaceae</taxon>
        <taxon>Thiodictyon</taxon>
    </lineage>
</organism>
<dbReference type="EMBL" id="CP020370">
    <property type="protein sequence ID" value="AUB80433.1"/>
    <property type="molecule type" value="Genomic_DNA"/>
</dbReference>
<evidence type="ECO:0000313" key="3">
    <source>
        <dbReference type="Proteomes" id="UP000232638"/>
    </source>
</evidence>
<dbReference type="InterPro" id="IPR037053">
    <property type="entry name" value="Phage_tail_collar_dom_sf"/>
</dbReference>
<accession>A0A2K8U4B6</accession>
<keyword evidence="3" id="KW-1185">Reference proteome</keyword>